<feature type="compositionally biased region" description="Basic and acidic residues" evidence="1">
    <location>
        <begin position="169"/>
        <end position="179"/>
    </location>
</feature>
<feature type="region of interest" description="Disordered" evidence="1">
    <location>
        <begin position="169"/>
        <end position="211"/>
    </location>
</feature>
<reference evidence="2 3" key="1">
    <citation type="journal article" date="2016" name="Proc. Natl. Acad. Sci. U.S.A.">
        <title>Lipid metabolic changes in an early divergent fungus govern the establishment of a mutualistic symbiosis with endobacteria.</title>
        <authorList>
            <person name="Lastovetsky O.A."/>
            <person name="Gaspar M.L."/>
            <person name="Mondo S.J."/>
            <person name="LaButti K.M."/>
            <person name="Sandor L."/>
            <person name="Grigoriev I.V."/>
            <person name="Henry S.A."/>
            <person name="Pawlowska T.E."/>
        </authorList>
    </citation>
    <scope>NUCLEOTIDE SEQUENCE [LARGE SCALE GENOMIC DNA]</scope>
    <source>
        <strain evidence="2 3">ATCC 11559</strain>
    </source>
</reference>
<dbReference type="VEuPathDB" id="FungiDB:BCV72DRAFT_228610"/>
<dbReference type="EMBL" id="KV921367">
    <property type="protein sequence ID" value="ORE17039.1"/>
    <property type="molecule type" value="Genomic_DNA"/>
</dbReference>
<dbReference type="VEuPathDB" id="FungiDB:BCV72DRAFT_329318"/>
<feature type="compositionally biased region" description="Low complexity" evidence="1">
    <location>
        <begin position="266"/>
        <end position="278"/>
    </location>
</feature>
<dbReference type="AlphaFoldDB" id="A0A1X0RYG8"/>
<feature type="region of interest" description="Disordered" evidence="1">
    <location>
        <begin position="408"/>
        <end position="430"/>
    </location>
</feature>
<evidence type="ECO:0000313" key="2">
    <source>
        <dbReference type="EMBL" id="ORE17039.1"/>
    </source>
</evidence>
<protein>
    <submittedName>
        <fullName evidence="2">Uncharacterized protein</fullName>
    </submittedName>
</protein>
<organism evidence="2 3">
    <name type="scientific">Rhizopus microsporus</name>
    <dbReference type="NCBI Taxonomy" id="58291"/>
    <lineage>
        <taxon>Eukaryota</taxon>
        <taxon>Fungi</taxon>
        <taxon>Fungi incertae sedis</taxon>
        <taxon>Mucoromycota</taxon>
        <taxon>Mucoromycotina</taxon>
        <taxon>Mucoromycetes</taxon>
        <taxon>Mucorales</taxon>
        <taxon>Mucorineae</taxon>
        <taxon>Rhizopodaceae</taxon>
        <taxon>Rhizopus</taxon>
    </lineage>
</organism>
<gene>
    <name evidence="2" type="ORF">BCV71DRAFT_291848</name>
</gene>
<feature type="compositionally biased region" description="Basic and acidic residues" evidence="1">
    <location>
        <begin position="194"/>
        <end position="211"/>
    </location>
</feature>
<dbReference type="VEuPathDB" id="FungiDB:BCV72DRAFT_127124"/>
<accession>A0A1X0RYG8</accession>
<dbReference type="Proteomes" id="UP000242381">
    <property type="component" value="Unassembled WGS sequence"/>
</dbReference>
<feature type="region of interest" description="Disordered" evidence="1">
    <location>
        <begin position="257"/>
        <end position="278"/>
    </location>
</feature>
<evidence type="ECO:0000313" key="3">
    <source>
        <dbReference type="Proteomes" id="UP000242381"/>
    </source>
</evidence>
<sequence length="430" mass="49672">MSTVSFDFEDDLVDLQRFYNKSKVIDLESVDDDEWKHVRRQLVTPAPSVCYERALSRCESVMLFKKISSGESDVECLDLESNDLKDFIDNHSVLMDDYTHTPINTSAISKPYRDERMQETQRKIPNKRLEELQKKITNTSIKAVENDRVKSILARRSSNIIECPQRKRGSFEMEQHRQPIDTVTRIKNNATRTSHQEKGQRRETKKSVTDSARRLLATIQERRKNSIVVEGRFQLLSKSHHHQTQGQSNHKEKYFSKRLDTPPTQPAASSSSSSNTQSFNIHYPQQQQQQQQQPYVIRYNSNNNNDQATNIYHPPVDFFFDPTNNTTNTNMEYTTATTTVANTYQTPTSTVTTASSSSIDDDYVQNLSNELQHTKQLLKQYQIRTEQLMELVKKQTNKITDLREQLKVAQQHNQNHAPSASNTTNVPPIS</sequence>
<evidence type="ECO:0000256" key="1">
    <source>
        <dbReference type="SAM" id="MobiDB-lite"/>
    </source>
</evidence>
<name>A0A1X0RYG8_RHIZD</name>
<proteinExistence type="predicted"/>